<organism evidence="2 3">
    <name type="scientific">Faecalibacillus faecis</name>
    <dbReference type="NCBI Taxonomy" id="1982628"/>
    <lineage>
        <taxon>Bacteria</taxon>
        <taxon>Bacillati</taxon>
        <taxon>Bacillota</taxon>
        <taxon>Erysipelotrichia</taxon>
        <taxon>Erysipelotrichales</taxon>
        <taxon>Coprobacillaceae</taxon>
        <taxon>Faecalibacillus</taxon>
    </lineage>
</organism>
<dbReference type="EMBL" id="JAJDKZ010000033">
    <property type="protein sequence ID" value="MCB8611025.1"/>
    <property type="molecule type" value="Genomic_DNA"/>
</dbReference>
<evidence type="ECO:0000313" key="3">
    <source>
        <dbReference type="Proteomes" id="UP001198439"/>
    </source>
</evidence>
<protein>
    <recommendedName>
        <fullName evidence="1">Group II intron maturase-specific domain-containing protein</fullName>
    </recommendedName>
</protein>
<dbReference type="RefSeq" id="WP_227279885.1">
    <property type="nucleotide sequence ID" value="NZ_JAJDKR010000033.1"/>
</dbReference>
<dbReference type="Proteomes" id="UP001198439">
    <property type="component" value="Unassembled WGS sequence"/>
</dbReference>
<accession>A0AAW4VXW2</accession>
<comment type="caution">
    <text evidence="2">The sequence shown here is derived from an EMBL/GenBank/DDBJ whole genome shotgun (WGS) entry which is preliminary data.</text>
</comment>
<proteinExistence type="predicted"/>
<dbReference type="Pfam" id="PF08388">
    <property type="entry name" value="GIIM"/>
    <property type="match status" value="1"/>
</dbReference>
<evidence type="ECO:0000313" key="2">
    <source>
        <dbReference type="EMBL" id="MCB8611025.1"/>
    </source>
</evidence>
<dbReference type="AlphaFoldDB" id="A0AAW4VXW2"/>
<reference evidence="2" key="1">
    <citation type="submission" date="2021-10" db="EMBL/GenBank/DDBJ databases">
        <title>Collection of gut derived symbiotic bacterial strains cultured from healthy donors.</title>
        <authorList>
            <person name="Lin H."/>
            <person name="Littmann E."/>
            <person name="Kohout C."/>
            <person name="Pamer E.G."/>
        </authorList>
    </citation>
    <scope>NUCLEOTIDE SEQUENCE</scope>
    <source>
        <strain evidence="2">DFI.4.48</strain>
    </source>
</reference>
<feature type="domain" description="Group II intron maturase-specific" evidence="1">
    <location>
        <begin position="1"/>
        <end position="44"/>
    </location>
</feature>
<sequence length="102" mass="12463">MIRGWINYYAIGDMYRVMMKIDAHLRTRLKVILWKQWRRYHCLRKLGDNHNLTRQASYMKDHNQFVTTEACIVRALSKQRLTNNGLVSCLDYYLIRHKRKFN</sequence>
<gene>
    <name evidence="2" type="ORF">LJD69_10540</name>
</gene>
<name>A0AAW4VXW2_9FIRM</name>
<dbReference type="InterPro" id="IPR013597">
    <property type="entry name" value="Mat_intron_G2"/>
</dbReference>
<evidence type="ECO:0000259" key="1">
    <source>
        <dbReference type="Pfam" id="PF08388"/>
    </source>
</evidence>